<evidence type="ECO:0000313" key="4">
    <source>
        <dbReference type="EMBL" id="MBV4543225.1"/>
    </source>
</evidence>
<gene>
    <name evidence="4" type="ORF">HU738_019470</name>
    <name evidence="3" type="ORF">HU738_03305</name>
</gene>
<reference evidence="3 5" key="1">
    <citation type="journal article" date="2020" name="Microorganisms">
        <title>Reliable Identification of Environmental Pseudomonas Isolates Using the rpoD Gene.</title>
        <authorList>
            <consortium name="The Broad Institute Genome Sequencing Platform"/>
            <person name="Girard L."/>
            <person name="Lood C."/>
            <person name="Rokni-Zadeh H."/>
            <person name="van Noort V."/>
            <person name="Lavigne R."/>
            <person name="De Mot R."/>
        </authorList>
    </citation>
    <scope>NUCLEOTIDE SEQUENCE</scope>
    <source>
        <strain evidence="3 5">RW4S2</strain>
    </source>
</reference>
<dbReference type="Pfam" id="PF01320">
    <property type="entry name" value="Colicin_Pyocin"/>
    <property type="match status" value="1"/>
</dbReference>
<keyword evidence="5" id="KW-1185">Reference proteome</keyword>
<dbReference type="AlphaFoldDB" id="A0A923GFJ5"/>
<dbReference type="GO" id="GO:0015643">
    <property type="term" value="F:toxic substance binding"/>
    <property type="evidence" value="ECO:0007669"/>
    <property type="project" value="InterPro"/>
</dbReference>
<dbReference type="Gene3D" id="1.10.1200.20">
    <property type="entry name" value="Colicin E immunity protein"/>
    <property type="match status" value="1"/>
</dbReference>
<comment type="caution">
    <text evidence="3">The sequence shown here is derived from an EMBL/GenBank/DDBJ whole genome shotgun (WGS) entry which is preliminary data.</text>
</comment>
<dbReference type="EMBL" id="JABWRP020000016">
    <property type="protein sequence ID" value="MBV4543225.1"/>
    <property type="molecule type" value="Genomic_DNA"/>
</dbReference>
<dbReference type="SUPFAM" id="SSF47345">
    <property type="entry name" value="Colicin E immunity proteins"/>
    <property type="match status" value="1"/>
</dbReference>
<evidence type="ECO:0000256" key="1">
    <source>
        <dbReference type="ARBA" id="ARBA00009346"/>
    </source>
</evidence>
<dbReference type="Proteomes" id="UP000628137">
    <property type="component" value="Unassembled WGS sequence"/>
</dbReference>
<keyword evidence="2" id="KW-0079">Bacteriocin immunity</keyword>
<organism evidence="3">
    <name type="scientific">Pseudomonas vlassakiae</name>
    <dbReference type="NCBI Taxonomy" id="485888"/>
    <lineage>
        <taxon>Bacteria</taxon>
        <taxon>Pseudomonadati</taxon>
        <taxon>Pseudomonadota</taxon>
        <taxon>Gammaproteobacteria</taxon>
        <taxon>Pseudomonadales</taxon>
        <taxon>Pseudomonadaceae</taxon>
        <taxon>Pseudomonas</taxon>
    </lineage>
</organism>
<comment type="similarity">
    <text evidence="1">Belongs to the colicins ColE2/ColE8/ColE9 and pyocins S1/S2 family.</text>
</comment>
<dbReference type="GO" id="GO:0030153">
    <property type="term" value="P:bacteriocin immunity"/>
    <property type="evidence" value="ECO:0007669"/>
    <property type="project" value="UniProtKB-KW"/>
</dbReference>
<dbReference type="EMBL" id="JABWRP010000002">
    <property type="protein sequence ID" value="MBC3469572.1"/>
    <property type="molecule type" value="Genomic_DNA"/>
</dbReference>
<evidence type="ECO:0000256" key="2">
    <source>
        <dbReference type="ARBA" id="ARBA00023025"/>
    </source>
</evidence>
<dbReference type="InterPro" id="IPR035900">
    <property type="entry name" value="Colicin_E_sf"/>
</dbReference>
<dbReference type="InterPro" id="IPR000290">
    <property type="entry name" value="Colicin_pyocin"/>
</dbReference>
<dbReference type="CDD" id="cd16363">
    <property type="entry name" value="Col_Im_like"/>
    <property type="match status" value="1"/>
</dbReference>
<proteinExistence type="inferred from homology"/>
<reference evidence="3" key="2">
    <citation type="submission" date="2020-07" db="EMBL/GenBank/DDBJ databases">
        <authorList>
            <person name="Lood C."/>
            <person name="Girard L."/>
        </authorList>
    </citation>
    <scope>NUCLEOTIDE SEQUENCE</scope>
    <source>
        <strain evidence="3">RW4S2</strain>
    </source>
</reference>
<sequence length="103" mass="11538">MVISQKHCLADYTYAEFTTVVEELLQASGTSVWQDRLLEHFIEMAGHPDGSDLLYHPANELEGCAVGVITRIVAWRKSKGLPLFKGMLLPDKQNQEFATKCLS</sequence>
<accession>A0A923GFJ5</accession>
<evidence type="ECO:0000313" key="5">
    <source>
        <dbReference type="Proteomes" id="UP000628137"/>
    </source>
</evidence>
<evidence type="ECO:0000313" key="3">
    <source>
        <dbReference type="EMBL" id="MBC3469572.1"/>
    </source>
</evidence>
<name>A0A923GFJ5_9PSED</name>
<protein>
    <submittedName>
        <fullName evidence="3">Bacteriocin immunity protein</fullName>
    </submittedName>
</protein>
<reference evidence="4" key="3">
    <citation type="submission" date="2021-06" db="EMBL/GenBank/DDBJ databases">
        <title>Updating the genus Pseudomonas: Description of 43 new species and partition of the Pseudomonas putida group.</title>
        <authorList>
            <person name="Girard L."/>
            <person name="Lood C."/>
            <person name="Vandamme P."/>
            <person name="Rokni-Zadeh H."/>
            <person name="Van Noort V."/>
            <person name="Hofte M."/>
            <person name="Lavigne R."/>
            <person name="De Mot R."/>
        </authorList>
    </citation>
    <scope>NUCLEOTIDE SEQUENCE</scope>
    <source>
        <strain evidence="4">RW4S2</strain>
    </source>
</reference>
<dbReference type="PRINTS" id="PR01299">
    <property type="entry name" value="PYOCIN"/>
</dbReference>